<dbReference type="InterPro" id="IPR021858">
    <property type="entry name" value="Fun_TF"/>
</dbReference>
<dbReference type="PROSITE" id="PS50048">
    <property type="entry name" value="ZN2_CY6_FUNGAL_2"/>
    <property type="match status" value="1"/>
</dbReference>
<organism evidence="4 5">
    <name type="scientific">Cutaneotrichosporon cavernicola</name>
    <dbReference type="NCBI Taxonomy" id="279322"/>
    <lineage>
        <taxon>Eukaryota</taxon>
        <taxon>Fungi</taxon>
        <taxon>Dikarya</taxon>
        <taxon>Basidiomycota</taxon>
        <taxon>Agaricomycotina</taxon>
        <taxon>Tremellomycetes</taxon>
        <taxon>Trichosporonales</taxon>
        <taxon>Trichosporonaceae</taxon>
        <taxon>Cutaneotrichosporon</taxon>
    </lineage>
</organism>
<comment type="subcellular location">
    <subcellularLocation>
        <location evidence="1">Nucleus</location>
    </subcellularLocation>
</comment>
<dbReference type="KEGG" id="ccac:CcaHIS019_0113350"/>
<proteinExistence type="predicted"/>
<dbReference type="GO" id="GO:0000976">
    <property type="term" value="F:transcription cis-regulatory region binding"/>
    <property type="evidence" value="ECO:0007669"/>
    <property type="project" value="TreeGrafter"/>
</dbReference>
<reference evidence="4" key="1">
    <citation type="journal article" date="2023" name="BMC Genomics">
        <title>Chromosome-level genome assemblies of Cutaneotrichosporon spp. (Trichosporonales, Basidiomycota) reveal imbalanced evolution between nucleotide sequences and chromosome synteny.</title>
        <authorList>
            <person name="Kobayashi Y."/>
            <person name="Kayamori A."/>
            <person name="Aoki K."/>
            <person name="Shiwa Y."/>
            <person name="Matsutani M."/>
            <person name="Fujita N."/>
            <person name="Sugita T."/>
            <person name="Iwasaki W."/>
            <person name="Tanaka N."/>
            <person name="Takashima M."/>
        </authorList>
    </citation>
    <scope>NUCLEOTIDE SEQUENCE</scope>
    <source>
        <strain evidence="4">HIS019</strain>
    </source>
</reference>
<dbReference type="Pfam" id="PF11951">
    <property type="entry name" value="Fungal_trans_2"/>
    <property type="match status" value="1"/>
</dbReference>
<keyword evidence="2" id="KW-0539">Nucleus</keyword>
<dbReference type="Gene3D" id="4.10.240.10">
    <property type="entry name" value="Zn(2)-C6 fungal-type DNA-binding domain"/>
    <property type="match status" value="1"/>
</dbReference>
<gene>
    <name evidence="4" type="ORF">CcaverHIS019_0113350</name>
</gene>
<accession>A0AA48I3D6</accession>
<dbReference type="SMART" id="SM00066">
    <property type="entry name" value="GAL4"/>
    <property type="match status" value="1"/>
</dbReference>
<dbReference type="AlphaFoldDB" id="A0AA48I3D6"/>
<dbReference type="GO" id="GO:0045944">
    <property type="term" value="P:positive regulation of transcription by RNA polymerase II"/>
    <property type="evidence" value="ECO:0007669"/>
    <property type="project" value="TreeGrafter"/>
</dbReference>
<dbReference type="PANTHER" id="PTHR37534:SF7">
    <property type="entry name" value="TRANSCRIPTIONAL ACTIVATOR PROTEIN UGA3"/>
    <property type="match status" value="1"/>
</dbReference>
<evidence type="ECO:0000256" key="1">
    <source>
        <dbReference type="ARBA" id="ARBA00004123"/>
    </source>
</evidence>
<dbReference type="GeneID" id="85492488"/>
<feature type="domain" description="Zn(2)-C6 fungal-type" evidence="3">
    <location>
        <begin position="26"/>
        <end position="56"/>
    </location>
</feature>
<dbReference type="RefSeq" id="XP_060453883.1">
    <property type="nucleotide sequence ID" value="XM_060596940.1"/>
</dbReference>
<protein>
    <recommendedName>
        <fullName evidence="3">Zn(2)-C6 fungal-type domain-containing protein</fullName>
    </recommendedName>
</protein>
<dbReference type="SUPFAM" id="SSF57701">
    <property type="entry name" value="Zn2/Cys6 DNA-binding domain"/>
    <property type="match status" value="1"/>
</dbReference>
<dbReference type="InterPro" id="IPR036864">
    <property type="entry name" value="Zn2-C6_fun-type_DNA-bd_sf"/>
</dbReference>
<dbReference type="PANTHER" id="PTHR37534">
    <property type="entry name" value="TRANSCRIPTIONAL ACTIVATOR PROTEIN UGA3"/>
    <property type="match status" value="1"/>
</dbReference>
<keyword evidence="5" id="KW-1185">Reference proteome</keyword>
<dbReference type="InterPro" id="IPR001138">
    <property type="entry name" value="Zn2Cys6_DnaBD"/>
</dbReference>
<evidence type="ECO:0000259" key="3">
    <source>
        <dbReference type="PROSITE" id="PS50048"/>
    </source>
</evidence>
<evidence type="ECO:0000256" key="2">
    <source>
        <dbReference type="ARBA" id="ARBA00023242"/>
    </source>
</evidence>
<dbReference type="EMBL" id="AP028212">
    <property type="protein sequence ID" value="BEI88617.1"/>
    <property type="molecule type" value="Genomic_DNA"/>
</dbReference>
<dbReference type="CDD" id="cd00067">
    <property type="entry name" value="GAL4"/>
    <property type="match status" value="1"/>
</dbReference>
<dbReference type="GO" id="GO:0008270">
    <property type="term" value="F:zinc ion binding"/>
    <property type="evidence" value="ECO:0007669"/>
    <property type="project" value="InterPro"/>
</dbReference>
<dbReference type="GO" id="GO:0000981">
    <property type="term" value="F:DNA-binding transcription factor activity, RNA polymerase II-specific"/>
    <property type="evidence" value="ECO:0007669"/>
    <property type="project" value="InterPro"/>
</dbReference>
<sequence length="556" mass="61191">MPFDSPVEASLQAKRRRMRFSRSRFGCDACRHHKKKCDESRPVCGRCNMLRKVCAYSYPQAGRAADGIYTPSAQSTLSSPPVPSLTNLPLVPPVDMSTAETSTGPSEDAGAALAEYVDDSFLRAFSFSTDVAVPPWTPPDAQPPGSEFESFWNALVRSVGTDDPSSTDRTLIEYYRLVVSPTILGIEDGSNCASQFYKGVASTATEDDQAAMMHAVLAVSAQHLSNFARAFNNVDKAISFNEQAAHHRSEALYLLRVSGSGTEEGANENEALLPSVTLLLTLSALLKGDPDIIPAFLDQTQAYLDAIEHPSPAPHLPTISAIYSIYRVLQAVSSSEPLDLTQVFVVHEPSEAWVRVADETVERLVGIPREMLLLFARVNNLVLEWRSLNDTLARIEVRSQCSMIQHDLEDDSIWAARWAAPDLRIAAGLEFFRTALRVMIMRDVLGLPAAHPRVERCVDALLAAVPRIRTGTEIGLVWPWLVRDCMDEADFQIVAAEAQPARHEALLAFIRRCQWKGSAPPRIADAIVQEVWEARAAGRTMDWRTALVARGSPLVI</sequence>
<evidence type="ECO:0000313" key="5">
    <source>
        <dbReference type="Proteomes" id="UP001233271"/>
    </source>
</evidence>
<dbReference type="Proteomes" id="UP001233271">
    <property type="component" value="Chromosome 1"/>
</dbReference>
<evidence type="ECO:0000313" key="4">
    <source>
        <dbReference type="EMBL" id="BEI88617.1"/>
    </source>
</evidence>
<dbReference type="PROSITE" id="PS00463">
    <property type="entry name" value="ZN2_CY6_FUNGAL_1"/>
    <property type="match status" value="1"/>
</dbReference>
<name>A0AA48I3D6_9TREE</name>
<dbReference type="GO" id="GO:0005634">
    <property type="term" value="C:nucleus"/>
    <property type="evidence" value="ECO:0007669"/>
    <property type="project" value="UniProtKB-SubCell"/>
</dbReference>
<dbReference type="Pfam" id="PF00172">
    <property type="entry name" value="Zn_clus"/>
    <property type="match status" value="1"/>
</dbReference>